<keyword evidence="2" id="KW-1185">Reference proteome</keyword>
<organism evidence="1 2">
    <name type="scientific">Fibrisoma montanum</name>
    <dbReference type="NCBI Taxonomy" id="2305895"/>
    <lineage>
        <taxon>Bacteria</taxon>
        <taxon>Pseudomonadati</taxon>
        <taxon>Bacteroidota</taxon>
        <taxon>Cytophagia</taxon>
        <taxon>Cytophagales</taxon>
        <taxon>Spirosomataceae</taxon>
        <taxon>Fibrisoma</taxon>
    </lineage>
</organism>
<dbReference type="AlphaFoldDB" id="A0A418MAD8"/>
<accession>A0A418MAD8</accession>
<evidence type="ECO:0000313" key="2">
    <source>
        <dbReference type="Proteomes" id="UP000283523"/>
    </source>
</evidence>
<dbReference type="EMBL" id="QXED01000003">
    <property type="protein sequence ID" value="RIV23321.1"/>
    <property type="molecule type" value="Genomic_DNA"/>
</dbReference>
<comment type="caution">
    <text evidence="1">The sequence shown here is derived from an EMBL/GenBank/DDBJ whole genome shotgun (WGS) entry which is preliminary data.</text>
</comment>
<reference evidence="1 2" key="1">
    <citation type="submission" date="2018-08" db="EMBL/GenBank/DDBJ databases">
        <title>Fibrisoma montanum sp. nov., isolated from Danxia mountain soil.</title>
        <authorList>
            <person name="Huang Y."/>
        </authorList>
    </citation>
    <scope>NUCLEOTIDE SEQUENCE [LARGE SCALE GENOMIC DNA]</scope>
    <source>
        <strain evidence="1 2">HYT19</strain>
    </source>
</reference>
<protein>
    <submittedName>
        <fullName evidence="1">Uncharacterized protein</fullName>
    </submittedName>
</protein>
<proteinExistence type="predicted"/>
<dbReference type="Proteomes" id="UP000283523">
    <property type="component" value="Unassembled WGS sequence"/>
</dbReference>
<gene>
    <name evidence="1" type="ORF">DYU11_09955</name>
</gene>
<evidence type="ECO:0000313" key="1">
    <source>
        <dbReference type="EMBL" id="RIV23321.1"/>
    </source>
</evidence>
<name>A0A418MAD8_9BACT</name>
<sequence length="60" mass="6806">MRAYDRVLTRRKQDSVNSSALINDGTKLSALVEAVEQVMLRLSLFVERLPFALLSYTATF</sequence>